<proteinExistence type="predicted"/>
<organism evidence="3 4">
    <name type="scientific">Hemibagrus guttatus</name>
    <dbReference type="NCBI Taxonomy" id="175788"/>
    <lineage>
        <taxon>Eukaryota</taxon>
        <taxon>Metazoa</taxon>
        <taxon>Chordata</taxon>
        <taxon>Craniata</taxon>
        <taxon>Vertebrata</taxon>
        <taxon>Euteleostomi</taxon>
        <taxon>Actinopterygii</taxon>
        <taxon>Neopterygii</taxon>
        <taxon>Teleostei</taxon>
        <taxon>Ostariophysi</taxon>
        <taxon>Siluriformes</taxon>
        <taxon>Bagridae</taxon>
        <taxon>Hemibagrus</taxon>
    </lineage>
</organism>
<dbReference type="Gene3D" id="3.80.10.10">
    <property type="entry name" value="Ribonuclease Inhibitor"/>
    <property type="match status" value="2"/>
</dbReference>
<evidence type="ECO:0000256" key="2">
    <source>
        <dbReference type="ARBA" id="ARBA00022737"/>
    </source>
</evidence>
<evidence type="ECO:0000313" key="4">
    <source>
        <dbReference type="Proteomes" id="UP001274896"/>
    </source>
</evidence>
<dbReference type="Proteomes" id="UP001274896">
    <property type="component" value="Unassembled WGS sequence"/>
</dbReference>
<dbReference type="SUPFAM" id="SSF52047">
    <property type="entry name" value="RNI-like"/>
    <property type="match status" value="1"/>
</dbReference>
<dbReference type="InterPro" id="IPR051261">
    <property type="entry name" value="NLR"/>
</dbReference>
<dbReference type="EMBL" id="JAUCMX010000018">
    <property type="protein sequence ID" value="KAK3517200.1"/>
    <property type="molecule type" value="Genomic_DNA"/>
</dbReference>
<dbReference type="SMART" id="SM00368">
    <property type="entry name" value="LRR_RI"/>
    <property type="match status" value="6"/>
</dbReference>
<keyword evidence="4" id="KW-1185">Reference proteome</keyword>
<comment type="caution">
    <text evidence="3">The sequence shown here is derived from an EMBL/GenBank/DDBJ whole genome shotgun (WGS) entry which is preliminary data.</text>
</comment>
<dbReference type="FunFam" id="3.80.10.10:FF:000782">
    <property type="entry name" value="Si:ch211-196h16.4"/>
    <property type="match status" value="1"/>
</dbReference>
<dbReference type="InterPro" id="IPR032675">
    <property type="entry name" value="LRR_dom_sf"/>
</dbReference>
<protein>
    <submittedName>
        <fullName evidence="3">Uncharacterized protein</fullName>
    </submittedName>
</protein>
<reference evidence="3" key="1">
    <citation type="submission" date="2023-06" db="EMBL/GenBank/DDBJ databases">
        <title>Male Hemibagrus guttatus genome.</title>
        <authorList>
            <person name="Bian C."/>
        </authorList>
    </citation>
    <scope>NUCLEOTIDE SEQUENCE</scope>
    <source>
        <strain evidence="3">Male_cb2023</strain>
        <tissue evidence="3">Muscle</tissue>
    </source>
</reference>
<dbReference type="PANTHER" id="PTHR24106">
    <property type="entry name" value="NACHT, LRR AND CARD DOMAINS-CONTAINING"/>
    <property type="match status" value="1"/>
</dbReference>
<evidence type="ECO:0000313" key="3">
    <source>
        <dbReference type="EMBL" id="KAK3517200.1"/>
    </source>
</evidence>
<name>A0AAE0QBE9_9TELE</name>
<sequence>MGLRSLRVVNQLLHSWRSALTSEERVQLMDYQRTETGPAEDEPFPRLNIAPDLDGCAGPLLECRSQGEMDFGLWKCGVSDEGCAALTSALRSNPSHLRHLDLSRNNLGVSGVKSLSAVLENPHCKLETLGTSCVLSRAAQSLLNGNFLWNSVSVLNNGFGLFEVDRQGPGLTVLLQQVQVLLLCKCGVSHEGCAALTSALRSNPSHLRHLDLSCNNLGVSGVKILSAVLENPHCKLEILELQCCGVSDEGCAALTSALRSNPSHLRYLDLSWNKLGDSGKKLLSALKDDEHYKLQTLIILQHLDKG</sequence>
<accession>A0AAE0QBE9</accession>
<gene>
    <name evidence="3" type="ORF">QTP70_001028</name>
</gene>
<dbReference type="InterPro" id="IPR001611">
    <property type="entry name" value="Leu-rich_rpt"/>
</dbReference>
<evidence type="ECO:0000256" key="1">
    <source>
        <dbReference type="ARBA" id="ARBA00022614"/>
    </source>
</evidence>
<keyword evidence="2" id="KW-0677">Repeat</keyword>
<dbReference type="AlphaFoldDB" id="A0AAE0QBE9"/>
<dbReference type="Pfam" id="PF13516">
    <property type="entry name" value="LRR_6"/>
    <property type="match status" value="4"/>
</dbReference>
<keyword evidence="1" id="KW-0433">Leucine-rich repeat</keyword>